<sequence>MAFTIAGKPVGRIGVGMMSLTYPGKCPSTEDAIAILKAALEKGANFWNAGEHYGTVDYNSLHLLRAYFEKHPEDREKVVVCVKSCFHVGTRRPAVDAKSVRESIERCLQVLNGSCRIDVFQPGRLDPNIPIEETVKAVADYVQAGSIGSLGLGECSAASIRRASEITPVALAEIEISLFERSSFRNGVAEACKELNVPIVAFSPLSKGLLTGTYRHHDDIPEGDIRKKFFPRFGREAFEQNSKVVDEVEKVARRKGCTISQVGLAWVAAQGERISTPVMPIPSVSSIARVDENMADIRLTRAELQEIEEVLGAIEIKGGRAPAGMEQYTEV</sequence>
<feature type="domain" description="NADP-dependent oxidoreductase" evidence="2">
    <location>
        <begin position="12"/>
        <end position="310"/>
    </location>
</feature>
<dbReference type="InterPro" id="IPR050791">
    <property type="entry name" value="Aldo-Keto_reductase"/>
</dbReference>
<keyword evidence="1" id="KW-0560">Oxidoreductase</keyword>
<dbReference type="AlphaFoldDB" id="A0A6A6PXL9"/>
<proteinExistence type="predicted"/>
<keyword evidence="4" id="KW-1185">Reference proteome</keyword>
<dbReference type="CDD" id="cd19077">
    <property type="entry name" value="AKR_AKR8A1-2"/>
    <property type="match status" value="1"/>
</dbReference>
<dbReference type="InterPro" id="IPR036812">
    <property type="entry name" value="NAD(P)_OxRdtase_dom_sf"/>
</dbReference>
<dbReference type="EMBL" id="MU001633">
    <property type="protein sequence ID" value="KAF2484918.1"/>
    <property type="molecule type" value="Genomic_DNA"/>
</dbReference>
<evidence type="ECO:0000256" key="1">
    <source>
        <dbReference type="ARBA" id="ARBA00023002"/>
    </source>
</evidence>
<gene>
    <name evidence="3" type="ORF">BDY17DRAFT_308396</name>
</gene>
<dbReference type="Gene3D" id="3.20.20.100">
    <property type="entry name" value="NADP-dependent oxidoreductase domain"/>
    <property type="match status" value="1"/>
</dbReference>
<dbReference type="GO" id="GO:0005737">
    <property type="term" value="C:cytoplasm"/>
    <property type="evidence" value="ECO:0007669"/>
    <property type="project" value="TreeGrafter"/>
</dbReference>
<dbReference type="PANTHER" id="PTHR43625:SF78">
    <property type="entry name" value="PYRIDOXAL REDUCTASE-RELATED"/>
    <property type="match status" value="1"/>
</dbReference>
<dbReference type="Pfam" id="PF00248">
    <property type="entry name" value="Aldo_ket_red"/>
    <property type="match status" value="1"/>
</dbReference>
<name>A0A6A6PXL9_9PEZI</name>
<protein>
    <submittedName>
        <fullName evidence="3">Aldo/keto reductase</fullName>
    </submittedName>
</protein>
<organism evidence="3 4">
    <name type="scientific">Neohortaea acidophila</name>
    <dbReference type="NCBI Taxonomy" id="245834"/>
    <lineage>
        <taxon>Eukaryota</taxon>
        <taxon>Fungi</taxon>
        <taxon>Dikarya</taxon>
        <taxon>Ascomycota</taxon>
        <taxon>Pezizomycotina</taxon>
        <taxon>Dothideomycetes</taxon>
        <taxon>Dothideomycetidae</taxon>
        <taxon>Mycosphaerellales</taxon>
        <taxon>Teratosphaeriaceae</taxon>
        <taxon>Neohortaea</taxon>
    </lineage>
</organism>
<dbReference type="SUPFAM" id="SSF51430">
    <property type="entry name" value="NAD(P)-linked oxidoreductase"/>
    <property type="match status" value="1"/>
</dbReference>
<evidence type="ECO:0000313" key="4">
    <source>
        <dbReference type="Proteomes" id="UP000799767"/>
    </source>
</evidence>
<dbReference type="OrthoDB" id="37537at2759"/>
<dbReference type="GeneID" id="54476207"/>
<dbReference type="Proteomes" id="UP000799767">
    <property type="component" value="Unassembled WGS sequence"/>
</dbReference>
<dbReference type="PANTHER" id="PTHR43625">
    <property type="entry name" value="AFLATOXIN B1 ALDEHYDE REDUCTASE"/>
    <property type="match status" value="1"/>
</dbReference>
<reference evidence="3" key="1">
    <citation type="journal article" date="2020" name="Stud. Mycol.">
        <title>101 Dothideomycetes genomes: a test case for predicting lifestyles and emergence of pathogens.</title>
        <authorList>
            <person name="Haridas S."/>
            <person name="Albert R."/>
            <person name="Binder M."/>
            <person name="Bloem J."/>
            <person name="Labutti K."/>
            <person name="Salamov A."/>
            <person name="Andreopoulos B."/>
            <person name="Baker S."/>
            <person name="Barry K."/>
            <person name="Bills G."/>
            <person name="Bluhm B."/>
            <person name="Cannon C."/>
            <person name="Castanera R."/>
            <person name="Culley D."/>
            <person name="Daum C."/>
            <person name="Ezra D."/>
            <person name="Gonzalez J."/>
            <person name="Henrissat B."/>
            <person name="Kuo A."/>
            <person name="Liang C."/>
            <person name="Lipzen A."/>
            <person name="Lutzoni F."/>
            <person name="Magnuson J."/>
            <person name="Mondo S."/>
            <person name="Nolan M."/>
            <person name="Ohm R."/>
            <person name="Pangilinan J."/>
            <person name="Park H.-J."/>
            <person name="Ramirez L."/>
            <person name="Alfaro M."/>
            <person name="Sun H."/>
            <person name="Tritt A."/>
            <person name="Yoshinaga Y."/>
            <person name="Zwiers L.-H."/>
            <person name="Turgeon B."/>
            <person name="Goodwin S."/>
            <person name="Spatafora J."/>
            <person name="Crous P."/>
            <person name="Grigoriev I."/>
        </authorList>
    </citation>
    <scope>NUCLEOTIDE SEQUENCE</scope>
    <source>
        <strain evidence="3">CBS 113389</strain>
    </source>
</reference>
<dbReference type="GO" id="GO:0016491">
    <property type="term" value="F:oxidoreductase activity"/>
    <property type="evidence" value="ECO:0007669"/>
    <property type="project" value="UniProtKB-KW"/>
</dbReference>
<evidence type="ECO:0000259" key="2">
    <source>
        <dbReference type="Pfam" id="PF00248"/>
    </source>
</evidence>
<dbReference type="InterPro" id="IPR023210">
    <property type="entry name" value="NADP_OxRdtase_dom"/>
</dbReference>
<dbReference type="RefSeq" id="XP_033591487.1">
    <property type="nucleotide sequence ID" value="XM_033735205.1"/>
</dbReference>
<accession>A0A6A6PXL9</accession>
<evidence type="ECO:0000313" key="3">
    <source>
        <dbReference type="EMBL" id="KAF2484918.1"/>
    </source>
</evidence>